<evidence type="ECO:0000259" key="11">
    <source>
        <dbReference type="PROSITE" id="PS51755"/>
    </source>
</evidence>
<feature type="domain" description="Response regulatory" evidence="10">
    <location>
        <begin position="7"/>
        <end position="120"/>
    </location>
</feature>
<gene>
    <name evidence="12" type="ORF">Ga0074115_10516</name>
    <name evidence="13" type="ORF">Ga0076813_15742</name>
</gene>
<evidence type="ECO:0000256" key="9">
    <source>
        <dbReference type="PROSITE-ProRule" id="PRU01091"/>
    </source>
</evidence>
<proteinExistence type="predicted"/>
<dbReference type="GO" id="GO:0005829">
    <property type="term" value="C:cytosol"/>
    <property type="evidence" value="ECO:0007669"/>
    <property type="project" value="TreeGrafter"/>
</dbReference>
<dbReference type="SMART" id="SM00862">
    <property type="entry name" value="Trans_reg_C"/>
    <property type="match status" value="1"/>
</dbReference>
<evidence type="ECO:0000256" key="1">
    <source>
        <dbReference type="ARBA" id="ARBA00004496"/>
    </source>
</evidence>
<comment type="subcellular location">
    <subcellularLocation>
        <location evidence="1">Cytoplasm</location>
    </subcellularLocation>
</comment>
<reference evidence="14 15" key="1">
    <citation type="submission" date="2015-11" db="EMBL/GenBank/DDBJ databases">
        <title>The genome of Candidatus Endoriftia persephone in Ridgeia piscesae and population structure of the North Eastern Pacific vestimentiferan symbionts.</title>
        <authorList>
            <person name="Perez M."/>
            <person name="Juniper K.S."/>
        </authorList>
    </citation>
    <scope>NUCLEOTIDE SEQUENCE [LARGE SCALE GENOMIC DNA]</scope>
    <source>
        <strain evidence="13">Ind10</strain>
        <strain evidence="12">Ind11</strain>
    </source>
</reference>
<dbReference type="SUPFAM" id="SSF52172">
    <property type="entry name" value="CheY-like"/>
    <property type="match status" value="1"/>
</dbReference>
<dbReference type="Pfam" id="PF00072">
    <property type="entry name" value="Response_reg"/>
    <property type="match status" value="1"/>
</dbReference>
<accession>A0A0T5YUZ8</accession>
<dbReference type="GO" id="GO:0000156">
    <property type="term" value="F:phosphorelay response regulator activity"/>
    <property type="evidence" value="ECO:0007669"/>
    <property type="project" value="TreeGrafter"/>
</dbReference>
<evidence type="ECO:0000313" key="13">
    <source>
        <dbReference type="EMBL" id="KRT59596.1"/>
    </source>
</evidence>
<dbReference type="PATRIC" id="fig|54398.3.peg.1007"/>
<sequence length="241" mass="27191">MDTPQDHILVVDDDPEIRHLLKTYLEKNGYQVTTAAEGTGMWMALDQARIDLITLDLMLPGVDGMELCRTLRTRSRIPVIMLTARGDEMDRILGLEMGADDYLAKPFSARELLARIKVVLRRVRDLPIDPLANAPERLIFSDWILDTRTQHLTSPDGLVVPLSNAEYRLLHVLLTHPNRALTRDQLLDLTQGRDGGPFDRSIDVLIGRLRRRLGDNAKQPKLIKTLRGRGYLLASKVSSAI</sequence>
<dbReference type="Proteomes" id="UP000051276">
    <property type="component" value="Unassembled WGS sequence"/>
</dbReference>
<dbReference type="InterPro" id="IPR001867">
    <property type="entry name" value="OmpR/PhoB-type_DNA-bd"/>
</dbReference>
<dbReference type="CDD" id="cd00383">
    <property type="entry name" value="trans_reg_C"/>
    <property type="match status" value="1"/>
</dbReference>
<dbReference type="InterPro" id="IPR036388">
    <property type="entry name" value="WH-like_DNA-bd_sf"/>
</dbReference>
<dbReference type="PANTHER" id="PTHR48111">
    <property type="entry name" value="REGULATOR OF RPOS"/>
    <property type="match status" value="1"/>
</dbReference>
<dbReference type="Gene3D" id="6.10.250.690">
    <property type="match status" value="1"/>
</dbReference>
<dbReference type="InterPro" id="IPR039420">
    <property type="entry name" value="WalR-like"/>
</dbReference>
<dbReference type="SUPFAM" id="SSF46894">
    <property type="entry name" value="C-terminal effector domain of the bipartite response regulators"/>
    <property type="match status" value="1"/>
</dbReference>
<dbReference type="OrthoDB" id="9802426at2"/>
<keyword evidence="7" id="KW-0804">Transcription</keyword>
<evidence type="ECO:0000256" key="7">
    <source>
        <dbReference type="ARBA" id="ARBA00023163"/>
    </source>
</evidence>
<name>A0A0T5YUZ8_9GAMM</name>
<dbReference type="GO" id="GO:0032993">
    <property type="term" value="C:protein-DNA complex"/>
    <property type="evidence" value="ECO:0007669"/>
    <property type="project" value="TreeGrafter"/>
</dbReference>
<keyword evidence="2" id="KW-0963">Cytoplasm</keyword>
<dbReference type="FunFam" id="3.40.50.2300:FF:000001">
    <property type="entry name" value="DNA-binding response regulator PhoB"/>
    <property type="match status" value="1"/>
</dbReference>
<dbReference type="FunFam" id="1.10.10.10:FF:000099">
    <property type="entry name" value="Two-component system response regulator TorR"/>
    <property type="match status" value="1"/>
</dbReference>
<dbReference type="EMBL" id="LDXT01000091">
    <property type="protein sequence ID" value="KRT54380.1"/>
    <property type="molecule type" value="Genomic_DNA"/>
</dbReference>
<comment type="caution">
    <text evidence="12">The sequence shown here is derived from an EMBL/GenBank/DDBJ whole genome shotgun (WGS) entry which is preliminary data.</text>
</comment>
<evidence type="ECO:0000256" key="8">
    <source>
        <dbReference type="PROSITE-ProRule" id="PRU00169"/>
    </source>
</evidence>
<dbReference type="GO" id="GO:0000976">
    <property type="term" value="F:transcription cis-regulatory region binding"/>
    <property type="evidence" value="ECO:0007669"/>
    <property type="project" value="TreeGrafter"/>
</dbReference>
<dbReference type="GO" id="GO:0006355">
    <property type="term" value="P:regulation of DNA-templated transcription"/>
    <property type="evidence" value="ECO:0007669"/>
    <property type="project" value="InterPro"/>
</dbReference>
<dbReference type="Gene3D" id="1.10.10.10">
    <property type="entry name" value="Winged helix-like DNA-binding domain superfamily/Winged helix DNA-binding domain"/>
    <property type="match status" value="1"/>
</dbReference>
<dbReference type="Gene3D" id="3.40.50.2300">
    <property type="match status" value="1"/>
</dbReference>
<evidence type="ECO:0000256" key="6">
    <source>
        <dbReference type="ARBA" id="ARBA00023125"/>
    </source>
</evidence>
<keyword evidence="6 9" id="KW-0238">DNA-binding</keyword>
<dbReference type="PROSITE" id="PS50110">
    <property type="entry name" value="RESPONSE_REGULATORY"/>
    <property type="match status" value="1"/>
</dbReference>
<dbReference type="PANTHER" id="PTHR48111:SF4">
    <property type="entry name" value="DNA-BINDING DUAL TRANSCRIPTIONAL REGULATOR OMPR"/>
    <property type="match status" value="1"/>
</dbReference>
<evidence type="ECO:0000313" key="14">
    <source>
        <dbReference type="Proteomes" id="UP000051276"/>
    </source>
</evidence>
<evidence type="ECO:0000313" key="15">
    <source>
        <dbReference type="Proteomes" id="UP000051634"/>
    </source>
</evidence>
<dbReference type="Proteomes" id="UP000051634">
    <property type="component" value="Unassembled WGS sequence"/>
</dbReference>
<dbReference type="InterPro" id="IPR011006">
    <property type="entry name" value="CheY-like_superfamily"/>
</dbReference>
<evidence type="ECO:0000256" key="5">
    <source>
        <dbReference type="ARBA" id="ARBA00023015"/>
    </source>
</evidence>
<organism evidence="12 15">
    <name type="scientific">endosymbiont of Ridgeia piscesae</name>
    <dbReference type="NCBI Taxonomy" id="54398"/>
    <lineage>
        <taxon>Bacteria</taxon>
        <taxon>Pseudomonadati</taxon>
        <taxon>Pseudomonadota</taxon>
        <taxon>Gammaproteobacteria</taxon>
        <taxon>sulfur-oxidizing symbionts</taxon>
    </lineage>
</organism>
<evidence type="ECO:0000256" key="4">
    <source>
        <dbReference type="ARBA" id="ARBA00023012"/>
    </source>
</evidence>
<keyword evidence="15" id="KW-1185">Reference proteome</keyword>
<dbReference type="EMBL" id="LMXI01000120">
    <property type="protein sequence ID" value="KRT59596.1"/>
    <property type="molecule type" value="Genomic_DNA"/>
</dbReference>
<evidence type="ECO:0000256" key="2">
    <source>
        <dbReference type="ARBA" id="ARBA00022490"/>
    </source>
</evidence>
<dbReference type="InterPro" id="IPR001789">
    <property type="entry name" value="Sig_transdc_resp-reg_receiver"/>
</dbReference>
<dbReference type="InterPro" id="IPR016032">
    <property type="entry name" value="Sig_transdc_resp-reg_C-effctor"/>
</dbReference>
<evidence type="ECO:0000259" key="10">
    <source>
        <dbReference type="PROSITE" id="PS50110"/>
    </source>
</evidence>
<dbReference type="AlphaFoldDB" id="A0A0T5YUZ8"/>
<evidence type="ECO:0000256" key="3">
    <source>
        <dbReference type="ARBA" id="ARBA00022553"/>
    </source>
</evidence>
<keyword evidence="3 8" id="KW-0597">Phosphoprotein</keyword>
<dbReference type="RefSeq" id="WP_057957074.1">
    <property type="nucleotide sequence ID" value="NZ_KQ556991.1"/>
</dbReference>
<dbReference type="Pfam" id="PF00486">
    <property type="entry name" value="Trans_reg_C"/>
    <property type="match status" value="1"/>
</dbReference>
<dbReference type="PROSITE" id="PS51755">
    <property type="entry name" value="OMPR_PHOB"/>
    <property type="match status" value="1"/>
</dbReference>
<feature type="DNA-binding region" description="OmpR/PhoB-type" evidence="9">
    <location>
        <begin position="135"/>
        <end position="235"/>
    </location>
</feature>
<feature type="modified residue" description="4-aspartylphosphate" evidence="8">
    <location>
        <position position="56"/>
    </location>
</feature>
<feature type="domain" description="OmpR/PhoB-type" evidence="11">
    <location>
        <begin position="135"/>
        <end position="235"/>
    </location>
</feature>
<dbReference type="SMART" id="SM00448">
    <property type="entry name" value="REC"/>
    <property type="match status" value="1"/>
</dbReference>
<protein>
    <submittedName>
        <fullName evidence="12">DNA-binding response regulator, OmpR family</fullName>
    </submittedName>
    <submittedName>
        <fullName evidence="13">Two-component system, OmpR family, response regulator</fullName>
    </submittedName>
</protein>
<keyword evidence="5" id="KW-0805">Transcription regulation</keyword>
<evidence type="ECO:0000313" key="12">
    <source>
        <dbReference type="EMBL" id="KRT54380.1"/>
    </source>
</evidence>
<keyword evidence="4" id="KW-0902">Two-component regulatory system</keyword>
<dbReference type="STRING" id="54398.Ga0074115_10516"/>